<comment type="caution">
    <text evidence="1">The sequence shown here is derived from an EMBL/GenBank/DDBJ whole genome shotgun (WGS) entry which is preliminary data.</text>
</comment>
<evidence type="ECO:0000313" key="1">
    <source>
        <dbReference type="EMBL" id="KAI0499522.1"/>
    </source>
</evidence>
<gene>
    <name evidence="1" type="ORF">KFK09_017726</name>
</gene>
<accession>A0A8T3AUX3</accession>
<keyword evidence="2" id="KW-1185">Reference proteome</keyword>
<organism evidence="1 2">
    <name type="scientific">Dendrobium nobile</name>
    <name type="common">Orchid</name>
    <dbReference type="NCBI Taxonomy" id="94219"/>
    <lineage>
        <taxon>Eukaryota</taxon>
        <taxon>Viridiplantae</taxon>
        <taxon>Streptophyta</taxon>
        <taxon>Embryophyta</taxon>
        <taxon>Tracheophyta</taxon>
        <taxon>Spermatophyta</taxon>
        <taxon>Magnoliopsida</taxon>
        <taxon>Liliopsida</taxon>
        <taxon>Asparagales</taxon>
        <taxon>Orchidaceae</taxon>
        <taxon>Epidendroideae</taxon>
        <taxon>Malaxideae</taxon>
        <taxon>Dendrobiinae</taxon>
        <taxon>Dendrobium</taxon>
    </lineage>
</organism>
<dbReference type="Gene3D" id="3.60.10.10">
    <property type="entry name" value="Endonuclease/exonuclease/phosphatase"/>
    <property type="match status" value="1"/>
</dbReference>
<reference evidence="1" key="1">
    <citation type="journal article" date="2022" name="Front. Genet.">
        <title>Chromosome-Scale Assembly of the Dendrobium nobile Genome Provides Insights Into the Molecular Mechanism of the Biosynthesis of the Medicinal Active Ingredient of Dendrobium.</title>
        <authorList>
            <person name="Xu Q."/>
            <person name="Niu S.-C."/>
            <person name="Li K.-L."/>
            <person name="Zheng P.-J."/>
            <person name="Zhang X.-J."/>
            <person name="Jia Y."/>
            <person name="Liu Y."/>
            <person name="Niu Y.-X."/>
            <person name="Yu L.-H."/>
            <person name="Chen D.-F."/>
            <person name="Zhang G.-Q."/>
        </authorList>
    </citation>
    <scope>NUCLEOTIDE SEQUENCE</scope>
    <source>
        <tissue evidence="1">Leaf</tissue>
    </source>
</reference>
<dbReference type="AlphaFoldDB" id="A0A8T3AUX3"/>
<proteinExistence type="predicted"/>
<dbReference type="PANTHER" id="PTHR33710:SF71">
    <property type="entry name" value="ENDONUCLEASE_EXONUCLEASE_PHOSPHATASE DOMAIN-CONTAINING PROTEIN"/>
    <property type="match status" value="1"/>
</dbReference>
<evidence type="ECO:0000313" key="2">
    <source>
        <dbReference type="Proteomes" id="UP000829196"/>
    </source>
</evidence>
<sequence length="179" mass="20787">MIRNDLHEIKSLGPRFTWCNNKNGGARILEKLDRCLINTNALDCIHIALVKHLSCVASDHCPILLEVFKNLEHAKSTIRYEEVWASYYGESALVKSVWKRKCKGDPATILNLKFKRTLKALFYWSKEKYKGLNSLRDKLKDEILEIQLEESEGELSVERLQILRFKINELNVTLARINT</sequence>
<dbReference type="OrthoDB" id="688652at2759"/>
<dbReference type="EMBL" id="JAGYWB010000013">
    <property type="protein sequence ID" value="KAI0499522.1"/>
    <property type="molecule type" value="Genomic_DNA"/>
</dbReference>
<dbReference type="InterPro" id="IPR036691">
    <property type="entry name" value="Endo/exonu/phosph_ase_sf"/>
</dbReference>
<dbReference type="Proteomes" id="UP000829196">
    <property type="component" value="Unassembled WGS sequence"/>
</dbReference>
<name>A0A8T3AUX3_DENNO</name>
<protein>
    <submittedName>
        <fullName evidence="1">Uncharacterized protein</fullName>
    </submittedName>
</protein>
<dbReference type="SUPFAM" id="SSF56219">
    <property type="entry name" value="DNase I-like"/>
    <property type="match status" value="1"/>
</dbReference>
<dbReference type="PANTHER" id="PTHR33710">
    <property type="entry name" value="BNAC02G09200D PROTEIN"/>
    <property type="match status" value="1"/>
</dbReference>